<keyword evidence="3" id="KW-1185">Reference proteome</keyword>
<protein>
    <submittedName>
        <fullName evidence="2">Uncharacterized protein</fullName>
    </submittedName>
</protein>
<evidence type="ECO:0000256" key="1">
    <source>
        <dbReference type="SAM" id="Phobius"/>
    </source>
</evidence>
<reference evidence="2 3" key="1">
    <citation type="submission" date="2018-10" db="EMBL/GenBank/DDBJ databases">
        <title>Propagation and draft genome sequences of three atypical Erhlichia ruminantium isolates.</title>
        <authorList>
            <person name="Liebenberg J."/>
            <person name="Steyn H."/>
            <person name="Josemans A."/>
            <person name="Zweygarth E."/>
        </authorList>
    </citation>
    <scope>NUCLEOTIDE SEQUENCE [LARGE SCALE GENOMIC DNA]</scope>
    <source>
        <strain evidence="2 3">Omatjenne</strain>
    </source>
</reference>
<dbReference type="RefSeq" id="WP_158406785.1">
    <property type="nucleotide sequence ID" value="NZ_CP033455.1"/>
</dbReference>
<keyword evidence="1" id="KW-0812">Transmembrane</keyword>
<evidence type="ECO:0000313" key="3">
    <source>
        <dbReference type="Proteomes" id="UP000422822"/>
    </source>
</evidence>
<keyword evidence="1" id="KW-1133">Transmembrane helix</keyword>
<dbReference type="EMBL" id="CP033455">
    <property type="protein sequence ID" value="QGR03598.1"/>
    <property type="molecule type" value="Genomic_DNA"/>
</dbReference>
<keyword evidence="1" id="KW-0472">Membrane</keyword>
<accession>A0AAE6UKV3</accession>
<name>A0AAE6UKV3_EHRRU</name>
<evidence type="ECO:0000313" key="2">
    <source>
        <dbReference type="EMBL" id="QGR03598.1"/>
    </source>
</evidence>
<feature type="transmembrane region" description="Helical" evidence="1">
    <location>
        <begin position="77"/>
        <end position="98"/>
    </location>
</feature>
<organism evidence="2 3">
    <name type="scientific">Ehrlichia ruminantium</name>
    <name type="common">heartwater rickettsia</name>
    <name type="synonym">Cowdria ruminantium</name>
    <dbReference type="NCBI Taxonomy" id="779"/>
    <lineage>
        <taxon>Bacteria</taxon>
        <taxon>Pseudomonadati</taxon>
        <taxon>Pseudomonadota</taxon>
        <taxon>Alphaproteobacteria</taxon>
        <taxon>Rickettsiales</taxon>
        <taxon>Anaplasmataceae</taxon>
        <taxon>Ehrlichia</taxon>
    </lineage>
</organism>
<gene>
    <name evidence="2" type="ORF">EDL80_03430</name>
</gene>
<dbReference type="Proteomes" id="UP000422822">
    <property type="component" value="Chromosome"/>
</dbReference>
<sequence length="342" mass="38693">MLSPGVKEKFDFSNLHLKFKNSALCGLKGFVTCNIALLTALQQKTYLDLHKRYITPNVAYSHTLNIIYAKQNITENVIPSLETLLVMPTIFIACYYMHKSNIISINPSSMYLVCLATCMMVMLLICLSLRILKLRKDCCSRGIDHPIYINTQSNTSYKFIQFKGNNSISMHDKTDKKNINGIKYFFTNLLFCIITLPIKIILALLEAMLFCITLLELPLSLLVDVVNIIYNAEKNQQSQKQHSNTKFHHSKQNLQYMCSLFYAIVHDVCIVASGGLLDLEFIITKNANYPQSVIQLIDNKISMLFTKTTQTSTNTNLSEEGCSCMSDIEVTEGNSYCSSKCA</sequence>
<feature type="transmembrane region" description="Helical" evidence="1">
    <location>
        <begin position="182"/>
        <end position="201"/>
    </location>
</feature>
<feature type="transmembrane region" description="Helical" evidence="1">
    <location>
        <begin position="110"/>
        <end position="132"/>
    </location>
</feature>
<feature type="transmembrane region" description="Helical" evidence="1">
    <location>
        <begin position="207"/>
        <end position="230"/>
    </location>
</feature>
<proteinExistence type="predicted"/>
<dbReference type="AlphaFoldDB" id="A0AAE6UKV3"/>